<dbReference type="GO" id="GO:0003964">
    <property type="term" value="F:RNA-directed DNA polymerase activity"/>
    <property type="evidence" value="ECO:0007669"/>
    <property type="project" value="UniProtKB-KW"/>
</dbReference>
<sequence>MPLYKSSFAMHSNSSANHPFKDLRRLRVLQWNAGGLPQGTVISPLLFNIFINDLPGILTSDGLTNSALFADDLAVWCCASKEEQSELNAVLNKSFERLEAQCLENNMTINIGKTISP</sequence>
<gene>
    <name evidence="2" type="primary">X975_11037</name>
    <name evidence="2" type="ORF">TNCT_359871</name>
</gene>
<accession>A0A8X6FTP1</accession>
<organism evidence="2 3">
    <name type="scientific">Trichonephila clavata</name>
    <name type="common">Joro spider</name>
    <name type="synonym">Nephila clavata</name>
    <dbReference type="NCBI Taxonomy" id="2740835"/>
    <lineage>
        <taxon>Eukaryota</taxon>
        <taxon>Metazoa</taxon>
        <taxon>Ecdysozoa</taxon>
        <taxon>Arthropoda</taxon>
        <taxon>Chelicerata</taxon>
        <taxon>Arachnida</taxon>
        <taxon>Araneae</taxon>
        <taxon>Araneomorphae</taxon>
        <taxon>Entelegynae</taxon>
        <taxon>Araneoidea</taxon>
        <taxon>Nephilidae</taxon>
        <taxon>Trichonephila</taxon>
    </lineage>
</organism>
<dbReference type="Proteomes" id="UP000887116">
    <property type="component" value="Unassembled WGS sequence"/>
</dbReference>
<feature type="domain" description="Reverse transcriptase" evidence="1">
    <location>
        <begin position="1"/>
        <end position="117"/>
    </location>
</feature>
<keyword evidence="2" id="KW-0548">Nucleotidyltransferase</keyword>
<keyword evidence="2" id="KW-0695">RNA-directed DNA polymerase</keyword>
<proteinExistence type="predicted"/>
<protein>
    <submittedName>
        <fullName evidence="2">Putative RNA-directed DNA polymerase from transposon X-element</fullName>
    </submittedName>
</protein>
<dbReference type="PROSITE" id="PS50878">
    <property type="entry name" value="RT_POL"/>
    <property type="match status" value="1"/>
</dbReference>
<evidence type="ECO:0000313" key="2">
    <source>
        <dbReference type="EMBL" id="GFQ89185.1"/>
    </source>
</evidence>
<dbReference type="Pfam" id="PF00078">
    <property type="entry name" value="RVT_1"/>
    <property type="match status" value="1"/>
</dbReference>
<evidence type="ECO:0000259" key="1">
    <source>
        <dbReference type="PROSITE" id="PS50878"/>
    </source>
</evidence>
<keyword evidence="3" id="KW-1185">Reference proteome</keyword>
<reference evidence="2" key="1">
    <citation type="submission" date="2020-07" db="EMBL/GenBank/DDBJ databases">
        <title>Multicomponent nature underlies the extraordinary mechanical properties of spider dragline silk.</title>
        <authorList>
            <person name="Kono N."/>
            <person name="Nakamura H."/>
            <person name="Mori M."/>
            <person name="Yoshida Y."/>
            <person name="Ohtoshi R."/>
            <person name="Malay A.D."/>
            <person name="Moran D.A.P."/>
            <person name="Tomita M."/>
            <person name="Numata K."/>
            <person name="Arakawa K."/>
        </authorList>
    </citation>
    <scope>NUCLEOTIDE SEQUENCE</scope>
</reference>
<dbReference type="EMBL" id="BMAO01003635">
    <property type="protein sequence ID" value="GFQ89185.1"/>
    <property type="molecule type" value="Genomic_DNA"/>
</dbReference>
<dbReference type="InterPro" id="IPR000477">
    <property type="entry name" value="RT_dom"/>
</dbReference>
<keyword evidence="2" id="KW-0808">Transferase</keyword>
<evidence type="ECO:0000313" key="3">
    <source>
        <dbReference type="Proteomes" id="UP000887116"/>
    </source>
</evidence>
<dbReference type="OrthoDB" id="6434707at2759"/>
<dbReference type="AlphaFoldDB" id="A0A8X6FTP1"/>
<comment type="caution">
    <text evidence="2">The sequence shown here is derived from an EMBL/GenBank/DDBJ whole genome shotgun (WGS) entry which is preliminary data.</text>
</comment>
<name>A0A8X6FTP1_TRICU</name>